<evidence type="ECO:0000313" key="2">
    <source>
        <dbReference type="Proteomes" id="UP001292094"/>
    </source>
</evidence>
<name>A0AAE1QNE0_9EUCA</name>
<proteinExistence type="predicted"/>
<protein>
    <submittedName>
        <fullName evidence="1">Uncharacterized protein</fullName>
    </submittedName>
</protein>
<keyword evidence="2" id="KW-1185">Reference proteome</keyword>
<sequence>MANPGGFINAGQFEQVSLQASKKFGNIKRGLNISHLSFGDIYNCVEKVGSESYISGGKILLSHNHPKLTEVWESTSCIGGETDEKAEFIPNITEVEDYGDMLPPVLPD</sequence>
<accession>A0AAE1QNE0</accession>
<evidence type="ECO:0000313" key="1">
    <source>
        <dbReference type="EMBL" id="KAK4328302.1"/>
    </source>
</evidence>
<comment type="caution">
    <text evidence="1">The sequence shown here is derived from an EMBL/GenBank/DDBJ whole genome shotgun (WGS) entry which is preliminary data.</text>
</comment>
<gene>
    <name evidence="1" type="ORF">Pmani_001286</name>
</gene>
<organism evidence="1 2">
    <name type="scientific">Petrolisthes manimaculis</name>
    <dbReference type="NCBI Taxonomy" id="1843537"/>
    <lineage>
        <taxon>Eukaryota</taxon>
        <taxon>Metazoa</taxon>
        <taxon>Ecdysozoa</taxon>
        <taxon>Arthropoda</taxon>
        <taxon>Crustacea</taxon>
        <taxon>Multicrustacea</taxon>
        <taxon>Malacostraca</taxon>
        <taxon>Eumalacostraca</taxon>
        <taxon>Eucarida</taxon>
        <taxon>Decapoda</taxon>
        <taxon>Pleocyemata</taxon>
        <taxon>Anomura</taxon>
        <taxon>Galatheoidea</taxon>
        <taxon>Porcellanidae</taxon>
        <taxon>Petrolisthes</taxon>
    </lineage>
</organism>
<dbReference type="AlphaFoldDB" id="A0AAE1QNE0"/>
<dbReference type="EMBL" id="JAWZYT010000089">
    <property type="protein sequence ID" value="KAK4328302.1"/>
    <property type="molecule type" value="Genomic_DNA"/>
</dbReference>
<reference evidence="1" key="1">
    <citation type="submission" date="2023-11" db="EMBL/GenBank/DDBJ databases">
        <title>Genome assemblies of two species of porcelain crab, Petrolisthes cinctipes and Petrolisthes manimaculis (Anomura: Porcellanidae).</title>
        <authorList>
            <person name="Angst P."/>
        </authorList>
    </citation>
    <scope>NUCLEOTIDE SEQUENCE</scope>
    <source>
        <strain evidence="1">PB745_02</strain>
        <tissue evidence="1">Gill</tissue>
    </source>
</reference>
<dbReference type="Proteomes" id="UP001292094">
    <property type="component" value="Unassembled WGS sequence"/>
</dbReference>